<dbReference type="InterPro" id="IPR026082">
    <property type="entry name" value="ABCA"/>
</dbReference>
<comment type="caution">
    <text evidence="3">The sequence shown here is derived from an EMBL/GenBank/DDBJ whole genome shotgun (WGS) entry which is preliminary data.</text>
</comment>
<dbReference type="AlphaFoldDB" id="A0AAV2YRF7"/>
<reference evidence="3" key="1">
    <citation type="submission" date="2022-11" db="EMBL/GenBank/DDBJ databases">
        <authorList>
            <person name="Morgan W.R."/>
            <person name="Tartar A."/>
        </authorList>
    </citation>
    <scope>NUCLEOTIDE SEQUENCE</scope>
    <source>
        <strain evidence="3">ARSEF 373</strain>
    </source>
</reference>
<dbReference type="PANTHER" id="PTHR19229:SF36">
    <property type="entry name" value="ATP-BINDING CASSETTE SUB-FAMILY A MEMBER 2"/>
    <property type="match status" value="1"/>
</dbReference>
<dbReference type="Proteomes" id="UP001146120">
    <property type="component" value="Unassembled WGS sequence"/>
</dbReference>
<dbReference type="EMBL" id="DAKRPA010000133">
    <property type="protein sequence ID" value="DAZ97520.1"/>
    <property type="molecule type" value="Genomic_DNA"/>
</dbReference>
<protein>
    <recommendedName>
        <fullName evidence="5">ATPase AAA-type core domain-containing protein</fullName>
    </recommendedName>
</protein>
<dbReference type="InterPro" id="IPR027417">
    <property type="entry name" value="P-loop_NTPase"/>
</dbReference>
<organism evidence="3 4">
    <name type="scientific">Lagenidium giganteum</name>
    <dbReference type="NCBI Taxonomy" id="4803"/>
    <lineage>
        <taxon>Eukaryota</taxon>
        <taxon>Sar</taxon>
        <taxon>Stramenopiles</taxon>
        <taxon>Oomycota</taxon>
        <taxon>Peronosporomycetes</taxon>
        <taxon>Pythiales</taxon>
        <taxon>Pythiaceae</taxon>
    </lineage>
</organism>
<evidence type="ECO:0000256" key="2">
    <source>
        <dbReference type="ARBA" id="ARBA00022737"/>
    </source>
</evidence>
<reference evidence="3" key="2">
    <citation type="journal article" date="2023" name="Microbiol Resour">
        <title>Decontamination and Annotation of the Draft Genome Sequence of the Oomycete Lagenidium giganteum ARSEF 373.</title>
        <authorList>
            <person name="Morgan W.R."/>
            <person name="Tartar A."/>
        </authorList>
    </citation>
    <scope>NUCLEOTIDE SEQUENCE</scope>
    <source>
        <strain evidence="3">ARSEF 373</strain>
    </source>
</reference>
<evidence type="ECO:0000313" key="3">
    <source>
        <dbReference type="EMBL" id="DAZ97520.1"/>
    </source>
</evidence>
<accession>A0AAV2YRF7</accession>
<feature type="non-terminal residue" evidence="3">
    <location>
        <position position="151"/>
    </location>
</feature>
<evidence type="ECO:0008006" key="5">
    <source>
        <dbReference type="Google" id="ProtNLM"/>
    </source>
</evidence>
<gene>
    <name evidence="3" type="ORF">N0F65_009788</name>
</gene>
<evidence type="ECO:0000256" key="1">
    <source>
        <dbReference type="ARBA" id="ARBA00022448"/>
    </source>
</evidence>
<dbReference type="Gene3D" id="3.40.50.300">
    <property type="entry name" value="P-loop containing nucleotide triphosphate hydrolases"/>
    <property type="match status" value="1"/>
</dbReference>
<dbReference type="GO" id="GO:0016020">
    <property type="term" value="C:membrane"/>
    <property type="evidence" value="ECO:0007669"/>
    <property type="project" value="InterPro"/>
</dbReference>
<keyword evidence="4" id="KW-1185">Reference proteome</keyword>
<dbReference type="GO" id="GO:0005319">
    <property type="term" value="F:lipid transporter activity"/>
    <property type="evidence" value="ECO:0007669"/>
    <property type="project" value="TreeGrafter"/>
</dbReference>
<name>A0AAV2YRF7_9STRA</name>
<sequence>MRSSSYYNLDDFEHKLAGTFSGGNKRKLSVAITLIGSPPIIFFDEPSTGMGPVSRRFMWNVIADISTTRKESTIILTTHSMEGCEALCTRVGIMVGGRMRCLGSVQHLKNRFGNGLMVELKLEQPPVTEVEARINQALGNKTAPSTKSSLK</sequence>
<keyword evidence="1" id="KW-0813">Transport</keyword>
<dbReference type="GO" id="GO:0140359">
    <property type="term" value="F:ABC-type transporter activity"/>
    <property type="evidence" value="ECO:0007669"/>
    <property type="project" value="InterPro"/>
</dbReference>
<proteinExistence type="predicted"/>
<dbReference type="PANTHER" id="PTHR19229">
    <property type="entry name" value="ATP-BINDING CASSETTE TRANSPORTER SUBFAMILY A ABCA"/>
    <property type="match status" value="1"/>
</dbReference>
<keyword evidence="2" id="KW-0677">Repeat</keyword>
<dbReference type="SUPFAM" id="SSF52540">
    <property type="entry name" value="P-loop containing nucleoside triphosphate hydrolases"/>
    <property type="match status" value="1"/>
</dbReference>
<evidence type="ECO:0000313" key="4">
    <source>
        <dbReference type="Proteomes" id="UP001146120"/>
    </source>
</evidence>